<evidence type="ECO:0000256" key="5">
    <source>
        <dbReference type="ARBA" id="ARBA00023065"/>
    </source>
</evidence>
<feature type="transmembrane region" description="Helical" evidence="8">
    <location>
        <begin position="134"/>
        <end position="157"/>
    </location>
</feature>
<evidence type="ECO:0000256" key="7">
    <source>
        <dbReference type="SAM" id="MobiDB-lite"/>
    </source>
</evidence>
<dbReference type="GO" id="GO:0016020">
    <property type="term" value="C:membrane"/>
    <property type="evidence" value="ECO:0007669"/>
    <property type="project" value="UniProtKB-SubCell"/>
</dbReference>
<evidence type="ECO:0000256" key="4">
    <source>
        <dbReference type="ARBA" id="ARBA00022989"/>
    </source>
</evidence>
<feature type="region of interest" description="Disordered" evidence="7">
    <location>
        <begin position="521"/>
        <end position="546"/>
    </location>
</feature>
<evidence type="ECO:0000313" key="10">
    <source>
        <dbReference type="EMBL" id="KAF9629757.1"/>
    </source>
</evidence>
<dbReference type="Gene3D" id="1.20.1530.20">
    <property type="match status" value="1"/>
</dbReference>
<evidence type="ECO:0000256" key="3">
    <source>
        <dbReference type="ARBA" id="ARBA00022692"/>
    </source>
</evidence>
<feature type="transmembrane region" description="Helical" evidence="8">
    <location>
        <begin position="286"/>
        <end position="317"/>
    </location>
</feature>
<dbReference type="InterPro" id="IPR006153">
    <property type="entry name" value="Cation/H_exchanger_TM"/>
</dbReference>
<keyword evidence="4 8" id="KW-1133">Transmembrane helix</keyword>
<feature type="transmembrane region" description="Helical" evidence="8">
    <location>
        <begin position="69"/>
        <end position="90"/>
    </location>
</feature>
<dbReference type="EMBL" id="MDYX01000024">
    <property type="protein sequence ID" value="KAF9629757.1"/>
    <property type="molecule type" value="Genomic_DNA"/>
</dbReference>
<feature type="transmembrane region" description="Helical" evidence="8">
    <location>
        <begin position="365"/>
        <end position="386"/>
    </location>
</feature>
<feature type="transmembrane region" description="Helical" evidence="8">
    <location>
        <begin position="431"/>
        <end position="451"/>
    </location>
</feature>
<name>A0A8H7IQ61_9PEZI</name>
<dbReference type="AlphaFoldDB" id="A0A8H7IQ61"/>
<dbReference type="Proteomes" id="UP000627934">
    <property type="component" value="Unassembled WGS sequence"/>
</dbReference>
<proteinExistence type="predicted"/>
<comment type="subcellular location">
    <subcellularLocation>
        <location evidence="1">Membrane</location>
        <topology evidence="1">Multi-pass membrane protein</topology>
    </subcellularLocation>
</comment>
<gene>
    <name evidence="10" type="ORF">BFW01_g10960</name>
</gene>
<evidence type="ECO:0000256" key="2">
    <source>
        <dbReference type="ARBA" id="ARBA00022448"/>
    </source>
</evidence>
<dbReference type="InterPro" id="IPR050794">
    <property type="entry name" value="CPA2_transporter"/>
</dbReference>
<evidence type="ECO:0000256" key="1">
    <source>
        <dbReference type="ARBA" id="ARBA00004141"/>
    </source>
</evidence>
<keyword evidence="3 8" id="KW-0812">Transmembrane</keyword>
<feature type="transmembrane region" description="Helical" evidence="8">
    <location>
        <begin position="245"/>
        <end position="265"/>
    </location>
</feature>
<feature type="transmembrane region" description="Helical" evidence="8">
    <location>
        <begin position="102"/>
        <end position="122"/>
    </location>
</feature>
<dbReference type="InterPro" id="IPR038770">
    <property type="entry name" value="Na+/solute_symporter_sf"/>
</dbReference>
<reference evidence="10" key="2">
    <citation type="journal article" date="2018" name="DNA Res.">
        <title>Comparative genome and transcriptome analyses reveal adaptations to opportunistic infections in woody plant degrading pathogens of Botryosphaeriaceae.</title>
        <authorList>
            <person name="Yan J.Y."/>
            <person name="Zhao W.S."/>
            <person name="Chen Z."/>
            <person name="Xing Q.K."/>
            <person name="Zhang W."/>
            <person name="Chethana K.W.T."/>
            <person name="Xue M.F."/>
            <person name="Xu J.P."/>
            <person name="Phillips A.J.L."/>
            <person name="Wang Y."/>
            <person name="Liu J.H."/>
            <person name="Liu M."/>
            <person name="Zhou Y."/>
            <person name="Jayawardena R.S."/>
            <person name="Manawasinghe I.S."/>
            <person name="Huang J.B."/>
            <person name="Qiao G.H."/>
            <person name="Fu C.Y."/>
            <person name="Guo F.F."/>
            <person name="Dissanayake A.J."/>
            <person name="Peng Y.L."/>
            <person name="Hyde K.D."/>
            <person name="Li X.H."/>
        </authorList>
    </citation>
    <scope>NUCLEOTIDE SEQUENCE</scope>
    <source>
        <strain evidence="10">CSS-01s</strain>
    </source>
</reference>
<evidence type="ECO:0000256" key="6">
    <source>
        <dbReference type="ARBA" id="ARBA00023136"/>
    </source>
</evidence>
<keyword evidence="2" id="KW-0813">Transport</keyword>
<reference evidence="10" key="1">
    <citation type="submission" date="2016-08" db="EMBL/GenBank/DDBJ databases">
        <authorList>
            <person name="Yan J."/>
        </authorList>
    </citation>
    <scope>NUCLEOTIDE SEQUENCE</scope>
    <source>
        <strain evidence="10">CSS-01s</strain>
    </source>
</reference>
<comment type="caution">
    <text evidence="10">The sequence shown here is derived from an EMBL/GenBank/DDBJ whole genome shotgun (WGS) entry which is preliminary data.</text>
</comment>
<feature type="domain" description="Cation/H+ exchanger transmembrane" evidence="9">
    <location>
        <begin position="50"/>
        <end position="449"/>
    </location>
</feature>
<protein>
    <submittedName>
        <fullName evidence="10">K+ homeostasis protein kha1 protein</fullName>
    </submittedName>
</protein>
<dbReference type="PANTHER" id="PTHR32468:SF0">
    <property type="entry name" value="K(+)_H(+) ANTIPORTER 1"/>
    <property type="match status" value="1"/>
</dbReference>
<dbReference type="PANTHER" id="PTHR32468">
    <property type="entry name" value="CATION/H + ANTIPORTER"/>
    <property type="match status" value="1"/>
</dbReference>
<evidence type="ECO:0000256" key="8">
    <source>
        <dbReference type="SAM" id="Phobius"/>
    </source>
</evidence>
<dbReference type="Pfam" id="PF00999">
    <property type="entry name" value="Na_H_Exchanger"/>
    <property type="match status" value="1"/>
</dbReference>
<feature type="transmembrane region" description="Helical" evidence="8">
    <location>
        <begin position="169"/>
        <end position="190"/>
    </location>
</feature>
<accession>A0A8H7IQ61</accession>
<feature type="transmembrane region" description="Helical" evidence="8">
    <location>
        <begin position="211"/>
        <end position="239"/>
    </location>
</feature>
<dbReference type="GO" id="GO:1902600">
    <property type="term" value="P:proton transmembrane transport"/>
    <property type="evidence" value="ECO:0007669"/>
    <property type="project" value="InterPro"/>
</dbReference>
<feature type="transmembrane region" description="Helical" evidence="8">
    <location>
        <begin position="398"/>
        <end position="419"/>
    </location>
</feature>
<organism evidence="10 11">
    <name type="scientific">Lasiodiplodia theobromae</name>
    <dbReference type="NCBI Taxonomy" id="45133"/>
    <lineage>
        <taxon>Eukaryota</taxon>
        <taxon>Fungi</taxon>
        <taxon>Dikarya</taxon>
        <taxon>Ascomycota</taxon>
        <taxon>Pezizomycotina</taxon>
        <taxon>Dothideomycetes</taxon>
        <taxon>Dothideomycetes incertae sedis</taxon>
        <taxon>Botryosphaeriales</taxon>
        <taxon>Botryosphaeriaceae</taxon>
        <taxon>Lasiodiplodia</taxon>
    </lineage>
</organism>
<feature type="transmembrane region" description="Helical" evidence="8">
    <location>
        <begin position="337"/>
        <end position="358"/>
    </location>
</feature>
<feature type="transmembrane region" description="Helical" evidence="8">
    <location>
        <begin position="40"/>
        <end position="57"/>
    </location>
</feature>
<sequence>MSSVTSSAATATATSSTKVPEQAGILEGNNPTHYNPKDPIILFIIQAGIIIIFCRALHYPLQKLRQPRVIAEVIGGILLGPSVMGQIPHFTETIFPTASMPALTLVANLGLVLFLFLVGLEVDLRFLLSNWKIAASVGVAGMALPFGLGAAISYGLYNEFHGEGGTVPINFGVYLLFIGVAMAITVRLTFSGGKAFPVLCRILTELKLLTTPVGVIVLSAGVGNDVVGWILLALCVALVNAGSGITALWVLLVAVGYVLFVWYAVKPAFWWVLRRSRALQDGPSQGIIAMTMLLTLTSAFFTGVIGIHPIFGAFIIGLICPHEGGFAIKLTEKIEDIVGAVFLPLYFALSGLNTNLGLLNTGMTWAYVIGVVCVAFFGKFLGASGAARACGLVWRESFTIGALMSCKGLVELIVLNIGLQAKILSQRTFTIFVVMALITTFVTTPLTSWLYPPHYQRKIEAWKRGEIDWDTGAAISHREDSTDAVSFEKLESAKVQSLLVYLRLDSMSALLPLVSLFGATSSSGKNKVHPSKPSESHEQEGSTVAKRPVKAHGIRLLGLTDRESSVMKVSEVDEFGLHDPVVNTFRTFGYLNNLAISGEVDVTQEESFSDTLVSRASDMSSDLVIIPWSETGNMSELVAISNDAVRRKLHTSAYNSFVTSILNKTSSVTAVFINENFGGSGKKDRKKLQRSISHISLRSSQEKNIPIAPSADKTHHIFFPFFGGADDRAAIRLVLQLAEHPDVTATIVHFETPDGYFDYSAEITPAVETDSPATSKQPTTTVAPSADKDGAFFQALRSSVPSELQDSVLFDSVTTTSPISAAIERAQSEIGQNPRNAGDLIVLGRSIAQFAAFTKENVKDVPRDDIDSEAQKCLGVVAETAVRSKVKASILVVQGRTLPTE</sequence>
<keyword evidence="6 8" id="KW-0472">Membrane</keyword>
<dbReference type="GO" id="GO:0015297">
    <property type="term" value="F:antiporter activity"/>
    <property type="evidence" value="ECO:0007669"/>
    <property type="project" value="InterPro"/>
</dbReference>
<evidence type="ECO:0000313" key="11">
    <source>
        <dbReference type="Proteomes" id="UP000627934"/>
    </source>
</evidence>
<evidence type="ECO:0000259" key="9">
    <source>
        <dbReference type="Pfam" id="PF00999"/>
    </source>
</evidence>
<keyword evidence="5" id="KW-0406">Ion transport</keyword>